<keyword evidence="15" id="KW-0804">Transcription</keyword>
<accession>A0A395HIG1</accession>
<feature type="region of interest" description="Disordered" evidence="20">
    <location>
        <begin position="1010"/>
        <end position="1037"/>
    </location>
</feature>
<feature type="region of interest" description="Disordered" evidence="20">
    <location>
        <begin position="303"/>
        <end position="323"/>
    </location>
</feature>
<evidence type="ECO:0000313" key="23">
    <source>
        <dbReference type="EMBL" id="RAL07597.1"/>
    </source>
</evidence>
<feature type="region of interest" description="Disordered" evidence="20">
    <location>
        <begin position="1"/>
        <end position="34"/>
    </location>
</feature>
<organism evidence="23 24">
    <name type="scientific">Aspergillus homomorphus (strain CBS 101889)</name>
    <dbReference type="NCBI Taxonomy" id="1450537"/>
    <lineage>
        <taxon>Eukaryota</taxon>
        <taxon>Fungi</taxon>
        <taxon>Dikarya</taxon>
        <taxon>Ascomycota</taxon>
        <taxon>Pezizomycotina</taxon>
        <taxon>Eurotiomycetes</taxon>
        <taxon>Eurotiomycetidae</taxon>
        <taxon>Eurotiales</taxon>
        <taxon>Aspergillaceae</taxon>
        <taxon>Aspergillus</taxon>
        <taxon>Aspergillus subgen. Circumdati</taxon>
    </lineage>
</organism>
<dbReference type="SUPFAM" id="SSF57903">
    <property type="entry name" value="FYVE/PHD zinc finger"/>
    <property type="match status" value="1"/>
</dbReference>
<gene>
    <name evidence="23" type="ORF">BO97DRAFT_399841</name>
</gene>
<keyword evidence="13" id="KW-0408">Iron</keyword>
<feature type="compositionally biased region" description="Basic and acidic residues" evidence="20">
    <location>
        <begin position="903"/>
        <end position="921"/>
    </location>
</feature>
<dbReference type="SMART" id="SM00249">
    <property type="entry name" value="PHD"/>
    <property type="match status" value="1"/>
</dbReference>
<sequence length="1417" mass="156798">MISATSFSTHLGTRPPRYRTPSPPRRAVEPISPCSTSDIRASWIDRSISRVASSDRDQYLPHHSGYHAADQSASHRPSHGRSSSTIDALATIALATSPTFAPLSYRPPSQNSTPALSLFPSEHNESSERPVKRPRSEKHQSPFSPHRSLPVSDANSSSLLDSMKTDAELLLNLARPTNFQPVIQSAKRVSIDEAAHYHGDETRRFDRAGSAMGSWVTHTENSTHNPAGSSTLPPARMRSQSDGSAAIARPSIQGLRPNTSSSTLPPILWQDEEDAEDEHWIATNNQNLAVIQSSVQGVDVMRGSHAGPMQDLPSKTEDDTESDVSSQASCAACNLVRIPVDTGEQGDVTWISCDGCKRWFHIVCAGFKNDREVRTVDKFICRSCGPFHGRTTFVRKSSRARTAIDYAGLNQGLVKAATDSLAHHYIEPIRQGKIRFLPENFPRMRPELITAEYFERGSGMTEPIVVPAKWNSRDSIPTLSADLDALAQEAPTQEMFDELLDHLDVEEEAFRQVVDCGQDQLDMVIPQGLTVRHVAELYGPDERVEVIDVKSQQGEDKRWTMQKWADYYESTGEKVVRNVISLEVSQSPLGRLIRRPKVVRDLDLQDSVWPQELQAVGDYPKVQFYCLMSVADCYTDFHIDFGGSSVYYHILKGKKTFFFIPPTDKHLKKYEEWCNSPAQDTTFLGDQTKECYRVDLAEGDTMLIPSGWIHAVWTPENSLVIGGNFLTRLNYGMQIKIANIEKDTKVPRKFRYPFFQKIQWYTALKYLEEDPVPQGVLDAFGQDENYRFHREYPIYYEFGERANTAPSGSPYHNSRFYSQAELEGLPDLAKYLLRTALIAGSYIVEGVTTDARNAVKRSIPRIPGEPVDIVKQFAIWVAWKRGNEKAPQWTRPGVIESNPKLGLTEKKPAGRPSRRSERNVDNQRTYAERQAVQRLPELPQDSSNYSSSKNISRVPSTTAETLMPAVFTSANAGVKEEPVSKPRTAPRGSGLGPKRVACDACRKRRIRCHHKDEQSDGFTSKQTAIGPYGTGAHSPAHDAASALNSLAAIASEAGLQDNGVSRNLDRFDASMITVATPHAPTTGLNEFSPDGPHTGKKGRSKACDDCRKSKRRCIHDEYGRIDPIKAQERAKPRAAASAKRARPNEEGIGSAVSKRMKHESTSPIARPLHFGSRDNCMLETQDQPGHTLKDLDLNGPYNDASHDAQDSPQQAAADKEAQLGQTSYASPPTFQSDTVVTSEVNSALASKPTATLVSPPTSLADETDVPNDYADGEGEHVVILHTPTSSSRHSSRQPRQVDRYVPEIHAIKANKSTMHTPGARRSSFGASSTGVRRSTPGPPLGIKKSASRPSSSHNAKKSFWSTDEKKGERAATASISPGQMNKPTKRAADDEPDAESLRLIRELQEAEFGLRKRSTRA</sequence>
<dbReference type="InterPro" id="IPR011011">
    <property type="entry name" value="Znf_FYVE_PHD"/>
</dbReference>
<evidence type="ECO:0000256" key="3">
    <source>
        <dbReference type="ARBA" id="ARBA00004123"/>
    </source>
</evidence>
<evidence type="ECO:0000256" key="11">
    <source>
        <dbReference type="ARBA" id="ARBA00022964"/>
    </source>
</evidence>
<dbReference type="PROSITE" id="PS01359">
    <property type="entry name" value="ZF_PHD_1"/>
    <property type="match status" value="1"/>
</dbReference>
<feature type="region of interest" description="Disordered" evidence="20">
    <location>
        <begin position="1080"/>
        <end position="1102"/>
    </location>
</feature>
<dbReference type="InterPro" id="IPR001138">
    <property type="entry name" value="Zn2Cys6_DnaBD"/>
</dbReference>
<keyword evidence="12" id="KW-0560">Oxidoreductase</keyword>
<keyword evidence="14" id="KW-0805">Transcription regulation</keyword>
<dbReference type="Pfam" id="PF00628">
    <property type="entry name" value="PHD"/>
    <property type="match status" value="1"/>
</dbReference>
<feature type="compositionally biased region" description="Polar residues" evidence="20">
    <location>
        <begin position="1219"/>
        <end position="1257"/>
    </location>
</feature>
<feature type="compositionally biased region" description="Polar residues" evidence="20">
    <location>
        <begin position="1"/>
        <end position="11"/>
    </location>
</feature>
<dbReference type="SUPFAM" id="SSF51197">
    <property type="entry name" value="Clavaminate synthase-like"/>
    <property type="match status" value="1"/>
</dbReference>
<evidence type="ECO:0000256" key="13">
    <source>
        <dbReference type="ARBA" id="ARBA00023004"/>
    </source>
</evidence>
<evidence type="ECO:0000259" key="22">
    <source>
        <dbReference type="PROSITE" id="PS51184"/>
    </source>
</evidence>
<comment type="catalytic activity">
    <reaction evidence="18">
        <text>N(6),N(6)-dimethyl-L-lysyl(36)-[histone H3] + 2 2-oxoglutarate + 2 O2 = L-lysyl(36)-[histone H3] + 2 formaldehyde + 2 succinate + 2 CO2</text>
        <dbReference type="Rhea" id="RHEA:42032"/>
        <dbReference type="Rhea" id="RHEA-COMP:9785"/>
        <dbReference type="Rhea" id="RHEA-COMP:9787"/>
        <dbReference type="ChEBI" id="CHEBI:15379"/>
        <dbReference type="ChEBI" id="CHEBI:16526"/>
        <dbReference type="ChEBI" id="CHEBI:16810"/>
        <dbReference type="ChEBI" id="CHEBI:16842"/>
        <dbReference type="ChEBI" id="CHEBI:29969"/>
        <dbReference type="ChEBI" id="CHEBI:30031"/>
        <dbReference type="ChEBI" id="CHEBI:61976"/>
        <dbReference type="EC" id="1.14.11.27"/>
    </reaction>
</comment>
<dbReference type="EC" id="1.14.11.27" evidence="5"/>
<evidence type="ECO:0000256" key="1">
    <source>
        <dbReference type="ARBA" id="ARBA00001954"/>
    </source>
</evidence>
<feature type="compositionally biased region" description="Basic and acidic residues" evidence="20">
    <location>
        <begin position="122"/>
        <end position="131"/>
    </location>
</feature>
<feature type="region of interest" description="Disordered" evidence="20">
    <location>
        <begin position="103"/>
        <end position="157"/>
    </location>
</feature>
<comment type="cofactor">
    <cofactor evidence="1">
        <name>Fe(2+)</name>
        <dbReference type="ChEBI" id="CHEBI:29033"/>
    </cofactor>
</comment>
<keyword evidence="8 19" id="KW-0863">Zinc-finger</keyword>
<feature type="compositionally biased region" description="Basic and acidic residues" evidence="20">
    <location>
        <begin position="1295"/>
        <end position="1306"/>
    </location>
</feature>
<feature type="domain" description="JmjC" evidence="22">
    <location>
        <begin position="584"/>
        <end position="742"/>
    </location>
</feature>
<feature type="region of interest" description="Disordered" evidence="20">
    <location>
        <begin position="887"/>
        <end position="957"/>
    </location>
</feature>
<evidence type="ECO:0000313" key="24">
    <source>
        <dbReference type="Proteomes" id="UP000248961"/>
    </source>
</evidence>
<keyword evidence="24" id="KW-1185">Reference proteome</keyword>
<evidence type="ECO:0000256" key="17">
    <source>
        <dbReference type="ARBA" id="ARBA00031083"/>
    </source>
</evidence>
<dbReference type="EMBL" id="KZ824328">
    <property type="protein sequence ID" value="RAL07597.1"/>
    <property type="molecule type" value="Genomic_DNA"/>
</dbReference>
<dbReference type="STRING" id="1450537.A0A395HIG1"/>
<evidence type="ECO:0000256" key="16">
    <source>
        <dbReference type="ARBA" id="ARBA00023242"/>
    </source>
</evidence>
<evidence type="ECO:0000259" key="21">
    <source>
        <dbReference type="PROSITE" id="PS50016"/>
    </source>
</evidence>
<dbReference type="InterPro" id="IPR003347">
    <property type="entry name" value="JmjC_dom"/>
</dbReference>
<reference evidence="23 24" key="1">
    <citation type="submission" date="2018-02" db="EMBL/GenBank/DDBJ databases">
        <title>The genomes of Aspergillus section Nigri reveals drivers in fungal speciation.</title>
        <authorList>
            <consortium name="DOE Joint Genome Institute"/>
            <person name="Vesth T.C."/>
            <person name="Nybo J."/>
            <person name="Theobald S."/>
            <person name="Brandl J."/>
            <person name="Frisvad J.C."/>
            <person name="Nielsen K.F."/>
            <person name="Lyhne E.K."/>
            <person name="Kogle M.E."/>
            <person name="Kuo A."/>
            <person name="Riley R."/>
            <person name="Clum A."/>
            <person name="Nolan M."/>
            <person name="Lipzen A."/>
            <person name="Salamov A."/>
            <person name="Henrissat B."/>
            <person name="Wiebenga A."/>
            <person name="De vries R.P."/>
            <person name="Grigoriev I.V."/>
            <person name="Mortensen U.H."/>
            <person name="Andersen M.R."/>
            <person name="Baker S.E."/>
        </authorList>
    </citation>
    <scope>NUCLEOTIDE SEQUENCE [LARGE SCALE GENOMIC DNA]</scope>
    <source>
        <strain evidence="23 24">CBS 101889</strain>
    </source>
</reference>
<evidence type="ECO:0000256" key="18">
    <source>
        <dbReference type="ARBA" id="ARBA00047915"/>
    </source>
</evidence>
<dbReference type="GO" id="GO:0005634">
    <property type="term" value="C:nucleus"/>
    <property type="evidence" value="ECO:0007669"/>
    <property type="project" value="UniProtKB-SubCell"/>
</dbReference>
<dbReference type="Proteomes" id="UP000248961">
    <property type="component" value="Unassembled WGS sequence"/>
</dbReference>
<evidence type="ECO:0000256" key="19">
    <source>
        <dbReference type="PROSITE-ProRule" id="PRU00146"/>
    </source>
</evidence>
<evidence type="ECO:0000256" key="6">
    <source>
        <dbReference type="ARBA" id="ARBA00015153"/>
    </source>
</evidence>
<dbReference type="PANTHER" id="PTHR23123">
    <property type="entry name" value="PHD/F-BOX CONTAINING PROTEIN"/>
    <property type="match status" value="1"/>
</dbReference>
<dbReference type="InterPro" id="IPR041070">
    <property type="entry name" value="JHD"/>
</dbReference>
<comment type="subcellular location">
    <subcellularLocation>
        <location evidence="3">Nucleus</location>
    </subcellularLocation>
</comment>
<feature type="domain" description="PHD-type" evidence="21">
    <location>
        <begin position="327"/>
        <end position="387"/>
    </location>
</feature>
<keyword evidence="7" id="KW-0479">Metal-binding</keyword>
<evidence type="ECO:0000256" key="4">
    <source>
        <dbReference type="ARBA" id="ARBA00008037"/>
    </source>
</evidence>
<dbReference type="InterPro" id="IPR019787">
    <property type="entry name" value="Znf_PHD-finger"/>
</dbReference>
<evidence type="ECO:0000256" key="15">
    <source>
        <dbReference type="ARBA" id="ARBA00023163"/>
    </source>
</evidence>
<dbReference type="PROSITE" id="PS50016">
    <property type="entry name" value="ZF_PHD_2"/>
    <property type="match status" value="1"/>
</dbReference>
<dbReference type="InterPro" id="IPR001965">
    <property type="entry name" value="Znf_PHD"/>
</dbReference>
<evidence type="ECO:0000256" key="14">
    <source>
        <dbReference type="ARBA" id="ARBA00023015"/>
    </source>
</evidence>
<dbReference type="InterPro" id="IPR019786">
    <property type="entry name" value="Zinc_finger_PHD-type_CS"/>
</dbReference>
<dbReference type="Pfam" id="PF02373">
    <property type="entry name" value="JmjC"/>
    <property type="match status" value="1"/>
</dbReference>
<feature type="compositionally biased region" description="Polar residues" evidence="20">
    <location>
        <begin position="71"/>
        <end position="84"/>
    </location>
</feature>
<evidence type="ECO:0000256" key="7">
    <source>
        <dbReference type="ARBA" id="ARBA00022723"/>
    </source>
</evidence>
<protein>
    <recommendedName>
        <fullName evidence="6">JmjC domain-containing histone demethylation protein 1</fullName>
        <ecNumber evidence="5">1.14.11.27</ecNumber>
    </recommendedName>
    <alternativeName>
        <fullName evidence="17">[Histone-H3]-lysine-36 demethylase 1</fullName>
    </alternativeName>
</protein>
<evidence type="ECO:0000256" key="8">
    <source>
        <dbReference type="ARBA" id="ARBA00022771"/>
    </source>
</evidence>
<evidence type="ECO:0000256" key="2">
    <source>
        <dbReference type="ARBA" id="ARBA00003909"/>
    </source>
</evidence>
<dbReference type="GO" id="GO:0140680">
    <property type="term" value="F:histone H3K36me/H3K36me2 demethylase activity"/>
    <property type="evidence" value="ECO:0007669"/>
    <property type="project" value="UniProtKB-EC"/>
</dbReference>
<feature type="region of interest" description="Disordered" evidence="20">
    <location>
        <begin position="1126"/>
        <end position="1398"/>
    </location>
</feature>
<comment type="similarity">
    <text evidence="4">Belongs to the JHDM1 histone demethylase family.</text>
</comment>
<keyword evidence="9" id="KW-0862">Zinc</keyword>
<feature type="compositionally biased region" description="Polar residues" evidence="20">
    <location>
        <begin position="1373"/>
        <end position="1382"/>
    </location>
</feature>
<dbReference type="Pfam" id="PF17811">
    <property type="entry name" value="JHD"/>
    <property type="match status" value="1"/>
</dbReference>
<evidence type="ECO:0000256" key="5">
    <source>
        <dbReference type="ARBA" id="ARBA00013246"/>
    </source>
</evidence>
<feature type="region of interest" description="Disordered" evidence="20">
    <location>
        <begin position="58"/>
        <end position="84"/>
    </location>
</feature>
<feature type="region of interest" description="Disordered" evidence="20">
    <location>
        <begin position="217"/>
        <end position="244"/>
    </location>
</feature>
<feature type="compositionally biased region" description="Polar residues" evidence="20">
    <location>
        <begin position="217"/>
        <end position="243"/>
    </location>
</feature>
<dbReference type="PROSITE" id="PS51184">
    <property type="entry name" value="JMJC"/>
    <property type="match status" value="1"/>
</dbReference>
<evidence type="ECO:0000256" key="10">
    <source>
        <dbReference type="ARBA" id="ARBA00022853"/>
    </source>
</evidence>
<feature type="region of interest" description="Disordered" evidence="20">
    <location>
        <begin position="973"/>
        <end position="994"/>
    </location>
</feature>
<dbReference type="SMART" id="SM00558">
    <property type="entry name" value="JmjC"/>
    <property type="match status" value="1"/>
</dbReference>
<dbReference type="CDD" id="cd00067">
    <property type="entry name" value="GAL4"/>
    <property type="match status" value="1"/>
</dbReference>
<dbReference type="Gene3D" id="2.60.120.650">
    <property type="entry name" value="Cupin"/>
    <property type="match status" value="2"/>
</dbReference>
<dbReference type="RefSeq" id="XP_025546751.1">
    <property type="nucleotide sequence ID" value="XM_025694265.1"/>
</dbReference>
<comment type="function">
    <text evidence="2">Histone demethylase that specifically demethylates 'Lys-36' of histone H3, thereby playing a central role in histone code.</text>
</comment>
<dbReference type="CDD" id="cd15517">
    <property type="entry name" value="PHD_TCF19_like"/>
    <property type="match status" value="1"/>
</dbReference>
<evidence type="ECO:0000256" key="20">
    <source>
        <dbReference type="SAM" id="MobiDB-lite"/>
    </source>
</evidence>
<dbReference type="InterPro" id="IPR050690">
    <property type="entry name" value="JHDM1_Histone_Demethylase"/>
</dbReference>
<keyword evidence="11" id="KW-0223">Dioxygenase</keyword>
<keyword evidence="10" id="KW-0156">Chromatin regulator</keyword>
<keyword evidence="16" id="KW-0539">Nucleus</keyword>
<dbReference type="GeneID" id="37198554"/>
<name>A0A395HIG1_ASPHC</name>
<feature type="compositionally biased region" description="Low complexity" evidence="20">
    <location>
        <begin position="942"/>
        <end position="952"/>
    </location>
</feature>
<proteinExistence type="inferred from homology"/>
<dbReference type="GO" id="GO:0008270">
    <property type="term" value="F:zinc ion binding"/>
    <property type="evidence" value="ECO:0007669"/>
    <property type="project" value="UniProtKB-KW"/>
</dbReference>
<dbReference type="VEuPathDB" id="FungiDB:BO97DRAFT_399841"/>
<dbReference type="GO" id="GO:0000981">
    <property type="term" value="F:DNA-binding transcription factor activity, RNA polymerase II-specific"/>
    <property type="evidence" value="ECO:0007669"/>
    <property type="project" value="InterPro"/>
</dbReference>
<evidence type="ECO:0000256" key="12">
    <source>
        <dbReference type="ARBA" id="ARBA00023002"/>
    </source>
</evidence>
<evidence type="ECO:0000256" key="9">
    <source>
        <dbReference type="ARBA" id="ARBA00022833"/>
    </source>
</evidence>
<dbReference type="OrthoDB" id="5876800at2759"/>